<dbReference type="InterPro" id="IPR006674">
    <property type="entry name" value="HD_domain"/>
</dbReference>
<feature type="domain" description="HD" evidence="1">
    <location>
        <begin position="26"/>
        <end position="126"/>
    </location>
</feature>
<name>A0A1I0DIV2_9BACI</name>
<dbReference type="Gene3D" id="1.10.472.50">
    <property type="entry name" value="HD-domain/PDEase-like"/>
    <property type="match status" value="1"/>
</dbReference>
<dbReference type="EMBL" id="FOHJ01000004">
    <property type="protein sequence ID" value="SET31991.1"/>
    <property type="molecule type" value="Genomic_DNA"/>
</dbReference>
<dbReference type="OrthoDB" id="9797344at2"/>
<gene>
    <name evidence="2" type="ORF">SAMN05421676_10427</name>
</gene>
<dbReference type="PANTHER" id="PTHR33594">
    <property type="entry name" value="SUPERFAMILY HYDROLASE, PUTATIVE (AFU_ORTHOLOGUE AFUA_1G03035)-RELATED"/>
    <property type="match status" value="1"/>
</dbReference>
<dbReference type="Pfam" id="PF01966">
    <property type="entry name" value="HD"/>
    <property type="match status" value="1"/>
</dbReference>
<dbReference type="Gene3D" id="1.20.58.1910">
    <property type="match status" value="1"/>
</dbReference>
<reference evidence="3" key="1">
    <citation type="submission" date="2016-10" db="EMBL/GenBank/DDBJ databases">
        <authorList>
            <person name="Varghese N."/>
            <person name="Submissions S."/>
        </authorList>
    </citation>
    <scope>NUCLEOTIDE SEQUENCE [LARGE SCALE GENOMIC DNA]</scope>
    <source>
        <strain evidence="3">CGMCC 1.3566</strain>
    </source>
</reference>
<keyword evidence="3" id="KW-1185">Reference proteome</keyword>
<protein>
    <recommendedName>
        <fullName evidence="1">HD domain-containing protein</fullName>
    </recommendedName>
</protein>
<dbReference type="STRING" id="237682.SAMN05421676_10427"/>
<dbReference type="Proteomes" id="UP000199095">
    <property type="component" value="Unassembled WGS sequence"/>
</dbReference>
<dbReference type="SMART" id="SM00471">
    <property type="entry name" value="HDc"/>
    <property type="match status" value="1"/>
</dbReference>
<dbReference type="RefSeq" id="WP_093133260.1">
    <property type="nucleotide sequence ID" value="NZ_FOHJ01000004.1"/>
</dbReference>
<evidence type="ECO:0000259" key="1">
    <source>
        <dbReference type="PROSITE" id="PS51831"/>
    </source>
</evidence>
<dbReference type="CDD" id="cd00077">
    <property type="entry name" value="HDc"/>
    <property type="match status" value="1"/>
</dbReference>
<dbReference type="AlphaFoldDB" id="A0A1I0DIV2"/>
<dbReference type="PROSITE" id="PS51831">
    <property type="entry name" value="HD"/>
    <property type="match status" value="1"/>
</dbReference>
<proteinExistence type="predicted"/>
<dbReference type="InterPro" id="IPR003607">
    <property type="entry name" value="HD/PDEase_dom"/>
</dbReference>
<evidence type="ECO:0000313" key="2">
    <source>
        <dbReference type="EMBL" id="SET31991.1"/>
    </source>
</evidence>
<sequence length="212" mass="24585">MDKQKILTNTEQWISERFSADTTGHDLWHMKRVVRLAKHIAYQEKADPFICQLAAYLHDVSDEKLVNDVDTSIQEIFTFLTNEGVEEKDRHAVWRAIKDVSFKGNHTIPEKMEGKVVQDADRLDALGAIGIARTFAYGGSQKNKLFDPNSPNTLEQMDYRNPAKTTIDHFYEKLLKLKNLMNTESAKEIAEDRHQFMEQFLARFYAEWNGDD</sequence>
<accession>A0A1I0DIV2</accession>
<dbReference type="PANTHER" id="PTHR33594:SF1">
    <property type="entry name" value="HD_PDEASE DOMAIN-CONTAINING PROTEIN"/>
    <property type="match status" value="1"/>
</dbReference>
<evidence type="ECO:0000313" key="3">
    <source>
        <dbReference type="Proteomes" id="UP000199095"/>
    </source>
</evidence>
<dbReference type="SUPFAM" id="SSF109604">
    <property type="entry name" value="HD-domain/PDEase-like"/>
    <property type="match status" value="1"/>
</dbReference>
<organism evidence="2 3">
    <name type="scientific">Salinibacillus kushneri</name>
    <dbReference type="NCBI Taxonomy" id="237682"/>
    <lineage>
        <taxon>Bacteria</taxon>
        <taxon>Bacillati</taxon>
        <taxon>Bacillota</taxon>
        <taxon>Bacilli</taxon>
        <taxon>Bacillales</taxon>
        <taxon>Bacillaceae</taxon>
        <taxon>Salinibacillus</taxon>
    </lineage>
</organism>